<accession>A0A857JCH7</accession>
<dbReference type="RefSeq" id="WP_160554701.1">
    <property type="nucleotide sequence ID" value="NZ_CP047650.1"/>
</dbReference>
<evidence type="ECO:0000256" key="4">
    <source>
        <dbReference type="RuleBase" id="RU003719"/>
    </source>
</evidence>
<dbReference type="Pfam" id="PF02826">
    <property type="entry name" value="2-Hacid_dh_C"/>
    <property type="match status" value="1"/>
</dbReference>
<dbReference type="Pfam" id="PF00389">
    <property type="entry name" value="2-Hacid_dh"/>
    <property type="match status" value="1"/>
</dbReference>
<keyword evidence="2 4" id="KW-0560">Oxidoreductase</keyword>
<evidence type="ECO:0000259" key="5">
    <source>
        <dbReference type="Pfam" id="PF00389"/>
    </source>
</evidence>
<dbReference type="Gene3D" id="3.40.50.720">
    <property type="entry name" value="NAD(P)-binding Rossmann-like Domain"/>
    <property type="match status" value="2"/>
</dbReference>
<feature type="domain" description="D-isomer specific 2-hydroxyacid dehydrogenase catalytic" evidence="5">
    <location>
        <begin position="14"/>
        <end position="312"/>
    </location>
</feature>
<dbReference type="PROSITE" id="PS00671">
    <property type="entry name" value="D_2_HYDROXYACID_DH_3"/>
    <property type="match status" value="1"/>
</dbReference>
<dbReference type="KEGG" id="xyk:GT347_24630"/>
<evidence type="ECO:0000256" key="1">
    <source>
        <dbReference type="ARBA" id="ARBA00005854"/>
    </source>
</evidence>
<dbReference type="EMBL" id="CP047650">
    <property type="protein sequence ID" value="QHJ00892.1"/>
    <property type="molecule type" value="Genomic_DNA"/>
</dbReference>
<dbReference type="InterPro" id="IPR050857">
    <property type="entry name" value="D-2-hydroxyacid_DH"/>
</dbReference>
<dbReference type="GO" id="GO:0016616">
    <property type="term" value="F:oxidoreductase activity, acting on the CH-OH group of donors, NAD or NADP as acceptor"/>
    <property type="evidence" value="ECO:0007669"/>
    <property type="project" value="InterPro"/>
</dbReference>
<dbReference type="SUPFAM" id="SSF51735">
    <property type="entry name" value="NAD(P)-binding Rossmann-fold domains"/>
    <property type="match status" value="1"/>
</dbReference>
<dbReference type="FunFam" id="3.40.50.720:FF:000203">
    <property type="entry name" value="D-3-phosphoglycerate dehydrogenase (SerA)"/>
    <property type="match status" value="1"/>
</dbReference>
<name>A0A857JCH7_9BURK</name>
<evidence type="ECO:0000313" key="7">
    <source>
        <dbReference type="EMBL" id="QHJ00892.1"/>
    </source>
</evidence>
<dbReference type="GO" id="GO:0051287">
    <property type="term" value="F:NAD binding"/>
    <property type="evidence" value="ECO:0007669"/>
    <property type="project" value="InterPro"/>
</dbReference>
<protein>
    <submittedName>
        <fullName evidence="7">Hydroxyacid dehydrogenase</fullName>
    </submittedName>
</protein>
<reference evidence="7 8" key="1">
    <citation type="submission" date="2020-01" db="EMBL/GenBank/DDBJ databases">
        <title>Genome sequencing of strain KACC 21265.</title>
        <authorList>
            <person name="Heo J."/>
            <person name="Kim S.-J."/>
            <person name="Kim J.-S."/>
            <person name="Hong S.-B."/>
            <person name="Kwon S.-W."/>
        </authorList>
    </citation>
    <scope>NUCLEOTIDE SEQUENCE [LARGE SCALE GENOMIC DNA]</scope>
    <source>
        <strain evidence="7 8">KACC 21265</strain>
    </source>
</reference>
<dbReference type="Proteomes" id="UP000464787">
    <property type="component" value="Chromosome"/>
</dbReference>
<dbReference type="InterPro" id="IPR006140">
    <property type="entry name" value="D-isomer_DH_NAD-bd"/>
</dbReference>
<evidence type="ECO:0000256" key="2">
    <source>
        <dbReference type="ARBA" id="ARBA00023002"/>
    </source>
</evidence>
<organism evidence="7 8">
    <name type="scientific">Xylophilus rhododendri</name>
    <dbReference type="NCBI Taxonomy" id="2697032"/>
    <lineage>
        <taxon>Bacteria</taxon>
        <taxon>Pseudomonadati</taxon>
        <taxon>Pseudomonadota</taxon>
        <taxon>Betaproteobacteria</taxon>
        <taxon>Burkholderiales</taxon>
        <taxon>Xylophilus</taxon>
    </lineage>
</organism>
<keyword evidence="8" id="KW-1185">Reference proteome</keyword>
<sequence length="320" mass="33100">MPSTPFQVLVTAEHWAEEAQAIVHAAGGRIHFMTGAVNETTLAERLAETGAQALVVRGPKPITDAVLASAPALRIVAKNGAGADGVDLASAQRRDIAVAVAAGANAEAVAEHALALMLALTRELPRLDRLVREGGWTDGRFQGRDFRGCTVGIVGYGSIGKATAKLCAALGAKVLVLRLQGQADGFETEPDLQAFLPRLDILSLHCPLTDRTRGLIGAAGLALMKPGALLVNTARGAVVNEAALVEALRAGHLGGAGLDTFDTEPLPAGSPLRELPQVLLTPHVAGVTRNSALNVALLTAHNVVDHLQGRALPAGHQVRA</sequence>
<dbReference type="AlphaFoldDB" id="A0A857JCH7"/>
<gene>
    <name evidence="7" type="ORF">GT347_24630</name>
</gene>
<dbReference type="SUPFAM" id="SSF52283">
    <property type="entry name" value="Formate/glycerate dehydrogenase catalytic domain-like"/>
    <property type="match status" value="1"/>
</dbReference>
<dbReference type="PANTHER" id="PTHR42789:SF1">
    <property type="entry name" value="D-ISOMER SPECIFIC 2-HYDROXYACID DEHYDROGENASE FAMILY PROTEIN (AFU_ORTHOLOGUE AFUA_6G10090)"/>
    <property type="match status" value="1"/>
</dbReference>
<dbReference type="InterPro" id="IPR006139">
    <property type="entry name" value="D-isomer_2_OHA_DH_cat_dom"/>
</dbReference>
<feature type="domain" description="D-isomer specific 2-hydroxyacid dehydrogenase NAD-binding" evidence="6">
    <location>
        <begin position="114"/>
        <end position="285"/>
    </location>
</feature>
<keyword evidence="3" id="KW-0520">NAD</keyword>
<comment type="similarity">
    <text evidence="1 4">Belongs to the D-isomer specific 2-hydroxyacid dehydrogenase family.</text>
</comment>
<evidence type="ECO:0000256" key="3">
    <source>
        <dbReference type="ARBA" id="ARBA00023027"/>
    </source>
</evidence>
<proteinExistence type="inferred from homology"/>
<dbReference type="PANTHER" id="PTHR42789">
    <property type="entry name" value="D-ISOMER SPECIFIC 2-HYDROXYACID DEHYDROGENASE FAMILY PROTEIN (AFU_ORTHOLOGUE AFUA_6G10090)"/>
    <property type="match status" value="1"/>
</dbReference>
<evidence type="ECO:0000259" key="6">
    <source>
        <dbReference type="Pfam" id="PF02826"/>
    </source>
</evidence>
<dbReference type="InterPro" id="IPR029753">
    <property type="entry name" value="D-isomer_DH_CS"/>
</dbReference>
<evidence type="ECO:0000313" key="8">
    <source>
        <dbReference type="Proteomes" id="UP000464787"/>
    </source>
</evidence>
<dbReference type="InterPro" id="IPR036291">
    <property type="entry name" value="NAD(P)-bd_dom_sf"/>
</dbReference>